<dbReference type="Pfam" id="PF00620">
    <property type="entry name" value="RhoGAP"/>
    <property type="match status" value="1"/>
</dbReference>
<evidence type="ECO:0000259" key="4">
    <source>
        <dbReference type="PROSITE" id="PS50238"/>
    </source>
</evidence>
<dbReference type="AlphaFoldDB" id="A0A3B5LFL7"/>
<dbReference type="PROSITE" id="PS50004">
    <property type="entry name" value="C2"/>
    <property type="match status" value="1"/>
</dbReference>
<dbReference type="SMART" id="SM00324">
    <property type="entry name" value="RhoGAP"/>
    <property type="match status" value="1"/>
</dbReference>
<evidence type="ECO:0000259" key="3">
    <source>
        <dbReference type="PROSITE" id="PS50004"/>
    </source>
</evidence>
<dbReference type="InterPro" id="IPR057459">
    <property type="entry name" value="SYDE1/2_C2"/>
</dbReference>
<dbReference type="GO" id="GO:0005096">
    <property type="term" value="F:GTPase activator activity"/>
    <property type="evidence" value="ECO:0007669"/>
    <property type="project" value="UniProtKB-KW"/>
</dbReference>
<dbReference type="InterPro" id="IPR000198">
    <property type="entry name" value="RhoGAP_dom"/>
</dbReference>
<keyword evidence="6" id="KW-1185">Reference proteome</keyword>
<dbReference type="GO" id="GO:0016477">
    <property type="term" value="P:cell migration"/>
    <property type="evidence" value="ECO:0007669"/>
    <property type="project" value="TreeGrafter"/>
</dbReference>
<dbReference type="Gene3D" id="2.60.40.150">
    <property type="entry name" value="C2 domain"/>
    <property type="match status" value="1"/>
</dbReference>
<dbReference type="InterPro" id="IPR000008">
    <property type="entry name" value="C2_dom"/>
</dbReference>
<dbReference type="InterPro" id="IPR008936">
    <property type="entry name" value="Rho_GTPase_activation_prot"/>
</dbReference>
<dbReference type="GO" id="GO:0007165">
    <property type="term" value="P:signal transduction"/>
    <property type="evidence" value="ECO:0007669"/>
    <property type="project" value="InterPro"/>
</dbReference>
<dbReference type="Pfam" id="PF25336">
    <property type="entry name" value="C2_SYDE"/>
    <property type="match status" value="1"/>
</dbReference>
<sequence length="1206" mass="132286">MADPLRRTLLAKLRGKKSKKGATLSGGYGSAAAANGGREGKEKVFPEEPRPVVLLTGLDFTAERMSAYENYVAGALASLRYPLDSEDDDYYDNEILPFYEAVKPKTVARVEVAEIQDKGQGDDGDSAQETDRLRTQLQEAYYLLINAMNDISLDVQQISGGLAEQQATSSCSSHSRDSLCSRLSVKNTDSDSWSSGGNHSSQQLSDTESLLLCLTRSLESKTKLISKSTSSLSVTKKPTLVRSASDGVIRYQEAEVSRAGEPEVLCSTDSNSEAASHQGQEGKQEQAEVRTQVAQSVSKAYGVTVNKMQEWMHKGRLLSSEMKQRIEGSSLPLGGCQSQDWSSTQANLGGCKPGVPVRGSKSVKVKSRLTNEPSSWSPQLTTTITVSKKRNWLQQSSQPKSHCTKDELQGMLGAEEGSQLPPAPSPSPEFVRSTGGAPPRPMSPHPRSVDPSEENDADDEGEIWYNPIPEDDEPVTSRRPCIRLVVPPQGEAQRRPGRGADAVMEGPGSGSGDLSSGNAAHSTEALHLHRQMLACKPPEEGGITINLDFFSSVVSISDGLDLPNVVSFSPPSSPNPTKKSSSINWSFPDKIKSPRTVRKISMKMKKLPELSRNNGNTPSGGGPASRNVISRYHLDSSVSTQHSFNKKKNNGSSKSASKGGYLSDGDSPELVAKSGKHGSAEGKSGKGKDAEGGSSRLNGTELDIDAFRHYSFTDQPKCSQYISGLMSLHFYGAEDLKPPRIDSRDVYCAIQVDSVNKARTALLTCRTSFLDMDHTFNIELENAQHLKLVVFSWEPTPKRNRVCCHGTVVLPALFRVTRTHQLAVKLEPRGLIYVKLNLMEQWQNSLDGGPDGDREPQVFGVEAWRVVERESTGLMVPLIIYKCINEIERRGCQVVGLYRLCGSAAVKKELREAFERNSQGAELCESMFPDINVITGNVITRLLNVLAHRAQEVIINEDFSLFAGALLKPGPAVSQLIDCLPMTLRKLLDHLKRVASYQEMNKMTCQNLAVCFGPVLLSQRQEASCHTNRVFIDSEELASALHFKKHIEVLHYLLQLWPGEVADSSCLEIQQSAPPLRRRKERPQFLNLSEAEMAGVLRPKPGRLDSPSNRYAGDWSGCGESYFPSELLLPPSKEEADYDDVPSEDTEAVEEAHEKDAAEEDDQERDTSPTPVLSNRVNLRDLQESIDTLIGNLERELNKNKLNVGY</sequence>
<dbReference type="GeneTree" id="ENSGT01030000234635"/>
<feature type="region of interest" description="Disordered" evidence="2">
    <location>
        <begin position="266"/>
        <end position="288"/>
    </location>
</feature>
<evidence type="ECO:0000313" key="6">
    <source>
        <dbReference type="Proteomes" id="UP000261380"/>
    </source>
</evidence>
<feature type="compositionally biased region" description="Acidic residues" evidence="2">
    <location>
        <begin position="1136"/>
        <end position="1149"/>
    </location>
</feature>
<feature type="region of interest" description="Disordered" evidence="2">
    <location>
        <begin position="14"/>
        <end position="45"/>
    </location>
</feature>
<dbReference type="GO" id="GO:0097060">
    <property type="term" value="C:synaptic membrane"/>
    <property type="evidence" value="ECO:0007669"/>
    <property type="project" value="TreeGrafter"/>
</dbReference>
<reference evidence="5" key="2">
    <citation type="submission" date="2025-09" db="UniProtKB">
        <authorList>
            <consortium name="Ensembl"/>
        </authorList>
    </citation>
    <scope>IDENTIFICATION</scope>
</reference>
<feature type="compositionally biased region" description="Acidic residues" evidence="2">
    <location>
        <begin position="451"/>
        <end position="461"/>
    </location>
</feature>
<dbReference type="PROSITE" id="PS50238">
    <property type="entry name" value="RHOGAP"/>
    <property type="match status" value="1"/>
</dbReference>
<feature type="region of interest" description="Disordered" evidence="2">
    <location>
        <begin position="487"/>
        <end position="521"/>
    </location>
</feature>
<accession>A0A3B5LFL7</accession>
<keyword evidence="1" id="KW-0343">GTPase activation</keyword>
<feature type="compositionally biased region" description="Polar residues" evidence="2">
    <location>
        <begin position="267"/>
        <end position="279"/>
    </location>
</feature>
<reference evidence="5" key="1">
    <citation type="submission" date="2025-08" db="UniProtKB">
        <authorList>
            <consortium name="Ensembl"/>
        </authorList>
    </citation>
    <scope>IDENTIFICATION</scope>
</reference>
<feature type="region of interest" description="Disordered" evidence="2">
    <location>
        <begin position="568"/>
        <end position="697"/>
    </location>
</feature>
<feature type="domain" description="Rho-GAP" evidence="4">
    <location>
        <begin position="861"/>
        <end position="1061"/>
    </location>
</feature>
<dbReference type="STRING" id="32473.ENSXCOP00000008476"/>
<evidence type="ECO:0000256" key="1">
    <source>
        <dbReference type="ARBA" id="ARBA00022468"/>
    </source>
</evidence>
<organism evidence="5 6">
    <name type="scientific">Xiphophorus couchianus</name>
    <name type="common">Monterrey platyfish</name>
    <dbReference type="NCBI Taxonomy" id="32473"/>
    <lineage>
        <taxon>Eukaryota</taxon>
        <taxon>Metazoa</taxon>
        <taxon>Chordata</taxon>
        <taxon>Craniata</taxon>
        <taxon>Vertebrata</taxon>
        <taxon>Euteleostomi</taxon>
        <taxon>Actinopterygii</taxon>
        <taxon>Neopterygii</taxon>
        <taxon>Teleostei</taxon>
        <taxon>Neoteleostei</taxon>
        <taxon>Acanthomorphata</taxon>
        <taxon>Ovalentaria</taxon>
        <taxon>Atherinomorphae</taxon>
        <taxon>Cyprinodontiformes</taxon>
        <taxon>Poeciliidae</taxon>
        <taxon>Poeciliinae</taxon>
        <taxon>Xiphophorus</taxon>
    </lineage>
</organism>
<feature type="compositionally biased region" description="Basic residues" evidence="2">
    <location>
        <begin position="593"/>
        <end position="605"/>
    </location>
</feature>
<feature type="region of interest" description="Disordered" evidence="2">
    <location>
        <begin position="415"/>
        <end position="461"/>
    </location>
</feature>
<feature type="compositionally biased region" description="Basic and acidic residues" evidence="2">
    <location>
        <begin position="678"/>
        <end position="691"/>
    </location>
</feature>
<feature type="domain" description="C2" evidence="3">
    <location>
        <begin position="704"/>
        <end position="823"/>
    </location>
</feature>
<dbReference type="PANTHER" id="PTHR46150:SF1">
    <property type="entry name" value="RHO GTPASE-ACTIVATING PROTEIN SYDE2"/>
    <property type="match status" value="1"/>
</dbReference>
<dbReference type="Ensembl" id="ENSXCOT00000008582.1">
    <property type="protein sequence ID" value="ENSXCOP00000008476.1"/>
    <property type="gene ID" value="ENSXCOG00000006494.1"/>
</dbReference>
<evidence type="ECO:0000313" key="5">
    <source>
        <dbReference type="Ensembl" id="ENSXCOP00000008476.1"/>
    </source>
</evidence>
<dbReference type="Gene3D" id="1.10.555.10">
    <property type="entry name" value="Rho GTPase activation protein"/>
    <property type="match status" value="1"/>
</dbReference>
<feature type="region of interest" description="Disordered" evidence="2">
    <location>
        <begin position="1129"/>
        <end position="1179"/>
    </location>
</feature>
<dbReference type="SUPFAM" id="SSF48350">
    <property type="entry name" value="GTPase activation domain, GAP"/>
    <property type="match status" value="1"/>
</dbReference>
<name>A0A3B5LFL7_9TELE</name>
<dbReference type="SUPFAM" id="SSF49562">
    <property type="entry name" value="C2 domain (Calcium/lipid-binding domain, CaLB)"/>
    <property type="match status" value="1"/>
</dbReference>
<protein>
    <submittedName>
        <fullName evidence="5">Uncharacterized protein</fullName>
    </submittedName>
</protein>
<dbReference type="Proteomes" id="UP000261380">
    <property type="component" value="Unplaced"/>
</dbReference>
<evidence type="ECO:0000256" key="2">
    <source>
        <dbReference type="SAM" id="MobiDB-lite"/>
    </source>
</evidence>
<feature type="compositionally biased region" description="Low complexity" evidence="2">
    <location>
        <begin position="650"/>
        <end position="660"/>
    </location>
</feature>
<dbReference type="PANTHER" id="PTHR46150">
    <property type="entry name" value="RHO GTPASE-ACTIVATING PROTEIN 100F"/>
    <property type="match status" value="1"/>
</dbReference>
<dbReference type="InterPro" id="IPR035892">
    <property type="entry name" value="C2_domain_sf"/>
</dbReference>
<feature type="compositionally biased region" description="Polar residues" evidence="2">
    <location>
        <begin position="1168"/>
        <end position="1177"/>
    </location>
</feature>
<feature type="compositionally biased region" description="Low complexity" evidence="2">
    <location>
        <begin position="568"/>
        <end position="582"/>
    </location>
</feature>
<proteinExistence type="predicted"/>
<dbReference type="InterPro" id="IPR052118">
    <property type="entry name" value="Rho-GAP_regulator"/>
</dbReference>
<dbReference type="GO" id="GO:0046578">
    <property type="term" value="P:regulation of Ras protein signal transduction"/>
    <property type="evidence" value="ECO:0007669"/>
    <property type="project" value="TreeGrafter"/>
</dbReference>